<feature type="domain" description="DM10" evidence="5">
    <location>
        <begin position="64"/>
        <end position="101"/>
    </location>
</feature>
<dbReference type="PROSITE" id="PS51336">
    <property type="entry name" value="DM10"/>
    <property type="match status" value="1"/>
</dbReference>
<dbReference type="AlphaFoldDB" id="A0A087TF26"/>
<dbReference type="Pfam" id="PF06565">
    <property type="entry name" value="DM10_dom"/>
    <property type="match status" value="1"/>
</dbReference>
<protein>
    <recommendedName>
        <fullName evidence="5">DM10 domain-containing protein</fullName>
    </recommendedName>
</protein>
<sequence length="101" mass="11986">MYLYSVRRYPFLNDVSLRGRNFKKNQKLFVFNGIRMEKNEGFCNESVACASEPTYDCRFGRNSTEKKLCFDAYYQDSTISEYKTCKVLYYLEDGSIKIYDP</sequence>
<dbReference type="EMBL" id="KK114930">
    <property type="protein sequence ID" value="KFM63715.1"/>
    <property type="molecule type" value="Genomic_DNA"/>
</dbReference>
<reference evidence="6 7" key="1">
    <citation type="submission" date="2013-11" db="EMBL/GenBank/DDBJ databases">
        <title>Genome sequencing of Stegodyphus mimosarum.</title>
        <authorList>
            <person name="Bechsgaard J."/>
        </authorList>
    </citation>
    <scope>NUCLEOTIDE SEQUENCE [LARGE SCALE GENOMIC DNA]</scope>
</reference>
<evidence type="ECO:0000256" key="2">
    <source>
        <dbReference type="ARBA" id="ARBA00022490"/>
    </source>
</evidence>
<dbReference type="InterPro" id="IPR006602">
    <property type="entry name" value="DM10_dom"/>
</dbReference>
<name>A0A087TF26_STEMI</name>
<dbReference type="Proteomes" id="UP000054359">
    <property type="component" value="Unassembled WGS sequence"/>
</dbReference>
<evidence type="ECO:0000259" key="5">
    <source>
        <dbReference type="PROSITE" id="PS51336"/>
    </source>
</evidence>
<keyword evidence="2" id="KW-0963">Cytoplasm</keyword>
<evidence type="ECO:0000313" key="6">
    <source>
        <dbReference type="EMBL" id="KFM63715.1"/>
    </source>
</evidence>
<proteinExistence type="predicted"/>
<dbReference type="OrthoDB" id="6360546at2759"/>
<keyword evidence="3" id="KW-0206">Cytoskeleton</keyword>
<gene>
    <name evidence="6" type="ORF">X975_24465</name>
</gene>
<evidence type="ECO:0000256" key="4">
    <source>
        <dbReference type="ARBA" id="ARBA00023273"/>
    </source>
</evidence>
<evidence type="ECO:0000256" key="1">
    <source>
        <dbReference type="ARBA" id="ARBA00004430"/>
    </source>
</evidence>
<keyword evidence="7" id="KW-1185">Reference proteome</keyword>
<organism evidence="6 7">
    <name type="scientific">Stegodyphus mimosarum</name>
    <name type="common">African social velvet spider</name>
    <dbReference type="NCBI Taxonomy" id="407821"/>
    <lineage>
        <taxon>Eukaryota</taxon>
        <taxon>Metazoa</taxon>
        <taxon>Ecdysozoa</taxon>
        <taxon>Arthropoda</taxon>
        <taxon>Chelicerata</taxon>
        <taxon>Arachnida</taxon>
        <taxon>Araneae</taxon>
        <taxon>Araneomorphae</taxon>
        <taxon>Entelegynae</taxon>
        <taxon>Eresoidea</taxon>
        <taxon>Eresidae</taxon>
        <taxon>Stegodyphus</taxon>
    </lineage>
</organism>
<evidence type="ECO:0000256" key="3">
    <source>
        <dbReference type="ARBA" id="ARBA00023212"/>
    </source>
</evidence>
<keyword evidence="4" id="KW-0966">Cell projection</keyword>
<feature type="non-terminal residue" evidence="6">
    <location>
        <position position="101"/>
    </location>
</feature>
<accession>A0A087TF26</accession>
<dbReference type="GO" id="GO:0005930">
    <property type="term" value="C:axoneme"/>
    <property type="evidence" value="ECO:0007669"/>
    <property type="project" value="UniProtKB-SubCell"/>
</dbReference>
<comment type="subcellular location">
    <subcellularLocation>
        <location evidence="1">Cytoplasm</location>
        <location evidence="1">Cytoskeleton</location>
        <location evidence="1">Cilium axoneme</location>
    </subcellularLocation>
</comment>
<evidence type="ECO:0000313" key="7">
    <source>
        <dbReference type="Proteomes" id="UP000054359"/>
    </source>
</evidence>